<evidence type="ECO:0000256" key="4">
    <source>
        <dbReference type="ARBA" id="ARBA00022692"/>
    </source>
</evidence>
<evidence type="ECO:0000256" key="1">
    <source>
        <dbReference type="ARBA" id="ARBA00004651"/>
    </source>
</evidence>
<comment type="similarity">
    <text evidence="2">Belongs to the UPF0104 family.</text>
</comment>
<organism evidence="8 9">
    <name type="scientific">Halosimplex pelagicum</name>
    <dbReference type="NCBI Taxonomy" id="869886"/>
    <lineage>
        <taxon>Archaea</taxon>
        <taxon>Methanobacteriati</taxon>
        <taxon>Methanobacteriota</taxon>
        <taxon>Stenosarchaea group</taxon>
        <taxon>Halobacteria</taxon>
        <taxon>Halobacteriales</taxon>
        <taxon>Haloarculaceae</taxon>
        <taxon>Halosimplex</taxon>
    </lineage>
</organism>
<keyword evidence="4 7" id="KW-0812">Transmembrane</keyword>
<keyword evidence="6 7" id="KW-0472">Membrane</keyword>
<dbReference type="InterPro" id="IPR022791">
    <property type="entry name" value="L-PG_synthase/AglD"/>
</dbReference>
<dbReference type="GO" id="GO:0005886">
    <property type="term" value="C:plasma membrane"/>
    <property type="evidence" value="ECO:0007669"/>
    <property type="project" value="UniProtKB-SubCell"/>
</dbReference>
<feature type="transmembrane region" description="Helical" evidence="7">
    <location>
        <begin position="19"/>
        <end position="36"/>
    </location>
</feature>
<dbReference type="AlphaFoldDB" id="A0A7D5PGF9"/>
<evidence type="ECO:0000313" key="8">
    <source>
        <dbReference type="EMBL" id="QLH83859.1"/>
    </source>
</evidence>
<feature type="transmembrane region" description="Helical" evidence="7">
    <location>
        <begin position="137"/>
        <end position="155"/>
    </location>
</feature>
<dbReference type="Pfam" id="PF03706">
    <property type="entry name" value="LPG_synthase_TM"/>
    <property type="match status" value="1"/>
</dbReference>
<dbReference type="GeneID" id="56085019"/>
<evidence type="ECO:0000256" key="3">
    <source>
        <dbReference type="ARBA" id="ARBA00022475"/>
    </source>
</evidence>
<gene>
    <name evidence="8" type="ORF">HZS54_20480</name>
</gene>
<keyword evidence="3" id="KW-1003">Cell membrane</keyword>
<dbReference type="RefSeq" id="WP_179918909.1">
    <property type="nucleotide sequence ID" value="NZ_CP058909.1"/>
</dbReference>
<reference evidence="8 9" key="1">
    <citation type="submission" date="2020-07" db="EMBL/GenBank/DDBJ databases">
        <title>Halosimplex litoreum sp. nov. and Halosimplex rubrum sp. nov., isolated from different salt environments.</title>
        <authorList>
            <person name="Cui H."/>
        </authorList>
    </citation>
    <scope>NUCLEOTIDE SEQUENCE [LARGE SCALE GENOMIC DNA]</scope>
    <source>
        <strain evidence="8 9">R2</strain>
    </source>
</reference>
<evidence type="ECO:0000256" key="2">
    <source>
        <dbReference type="ARBA" id="ARBA00011061"/>
    </source>
</evidence>
<comment type="subcellular location">
    <subcellularLocation>
        <location evidence="1">Cell membrane</location>
        <topology evidence="1">Multi-pass membrane protein</topology>
    </subcellularLocation>
</comment>
<feature type="transmembrane region" description="Helical" evidence="7">
    <location>
        <begin position="48"/>
        <end position="68"/>
    </location>
</feature>
<keyword evidence="5 7" id="KW-1133">Transmembrane helix</keyword>
<dbReference type="Proteomes" id="UP000509346">
    <property type="component" value="Chromosome"/>
</dbReference>
<feature type="transmembrane region" description="Helical" evidence="7">
    <location>
        <begin position="239"/>
        <end position="260"/>
    </location>
</feature>
<protein>
    <submittedName>
        <fullName evidence="8">Flippase-like domain-containing protein</fullName>
    </submittedName>
</protein>
<name>A0A7D5PGF9_9EURY</name>
<evidence type="ECO:0000256" key="7">
    <source>
        <dbReference type="SAM" id="Phobius"/>
    </source>
</evidence>
<dbReference type="OrthoDB" id="242348at2157"/>
<evidence type="ECO:0000256" key="6">
    <source>
        <dbReference type="ARBA" id="ARBA00023136"/>
    </source>
</evidence>
<feature type="transmembrane region" description="Helical" evidence="7">
    <location>
        <begin position="272"/>
        <end position="290"/>
    </location>
</feature>
<dbReference type="EMBL" id="CP058909">
    <property type="protein sequence ID" value="QLH83859.1"/>
    <property type="molecule type" value="Genomic_DNA"/>
</dbReference>
<dbReference type="PANTHER" id="PTHR39087">
    <property type="entry name" value="UPF0104 MEMBRANE PROTEIN MJ1595"/>
    <property type="match status" value="1"/>
</dbReference>
<dbReference type="PANTHER" id="PTHR39087:SF2">
    <property type="entry name" value="UPF0104 MEMBRANE PROTEIN MJ1595"/>
    <property type="match status" value="1"/>
</dbReference>
<proteinExistence type="inferred from homology"/>
<evidence type="ECO:0000313" key="9">
    <source>
        <dbReference type="Proteomes" id="UP000509346"/>
    </source>
</evidence>
<accession>A0A7D5PGF9</accession>
<dbReference type="NCBIfam" id="TIGR00374">
    <property type="entry name" value="flippase-like domain"/>
    <property type="match status" value="1"/>
</dbReference>
<dbReference type="KEGG" id="hpel:HZS54_20480"/>
<sequence length="356" mass="36402">MNVSGGDDSSAGRDPRRTVLSALQWLVAAGAFWYVARGVDWSTTRAELATLDAVVVAGVLAITAAEFGSRFAMWHALLNGLAPTTLRTTASVDLVIKFVNHVVPSKASGHSVAPLVVRHYTGADWAEAVSVAGLNTGLYAALYGLVALAGLGLFAPRLGGGWLVVILLSTALYLVAGALVLLAGRRMNAAGRLASRLGGLLGRVPRVGDRLAGVAGALPSFTADSAGVFRRLSAKPSVVGPYALGWVGTLMVFPGLRVWLVLTGLGGEFAPAALLPVVLVTAYSVTVLPLTPGGVGVAEASATAVLVALGVAPELAPVVVLLDRTFGVYLPAVLGWLPAANLDFADLLVQGEQGDG</sequence>
<keyword evidence="9" id="KW-1185">Reference proteome</keyword>
<feature type="transmembrane region" description="Helical" evidence="7">
    <location>
        <begin position="302"/>
        <end position="322"/>
    </location>
</feature>
<feature type="transmembrane region" description="Helical" evidence="7">
    <location>
        <begin position="161"/>
        <end position="183"/>
    </location>
</feature>
<evidence type="ECO:0000256" key="5">
    <source>
        <dbReference type="ARBA" id="ARBA00022989"/>
    </source>
</evidence>